<name>V4JJD5_PSEL2</name>
<gene>
    <name evidence="2" type="ORF">PL2TA16_04538</name>
</gene>
<dbReference type="EMBL" id="AUSV01000008">
    <property type="protein sequence ID" value="ESP94982.1"/>
    <property type="molecule type" value="Genomic_DNA"/>
</dbReference>
<proteinExistence type="predicted"/>
<dbReference type="Proteomes" id="UP000017820">
    <property type="component" value="Unassembled WGS sequence"/>
</dbReference>
<sequence length="853" mass="98230">MTEQMIKTYDLKAKLTHALNNNFLQNYEKSDLELQLAKVLCSVISGQIISTTVAFSMPGLRNKINSFISGKAKQLYPNEYHLETIKGDFFDYFKKSYKQANSASEDDASTHMLEGGQSIYFKWYVTKSIVDSNLSVLNCLLTSDPSDQSPRLTACLQLQIYDENNAAEIANNLKDKLNTDIEITNLLWRAYKARKWPEIAPAIRTYTLSKYNSSVPWPITKFESLNKKLKVWAGMDFPIEYWADISIPILLTVWRQLLLERFFTKGADICLKEHRDTLKQTVDLINSISTEEHDEQKLKRYKNLVALFAVFFANHEEKNTDLDEGKKIESKLKNADKHIKPLAMWLQVRLGKNDVPSTPALLTTTYDGLNIYLKHLGLLQAREKTPLKRGYLMLWLVFQVLEKIKDKKDYQFIEPEKCALAFVITESARTIFSDGYRFRSFPVDLAMSMLRLIKMHCRENLELYLPISLFRTLENSLHTSQSSETLNFALQHCQHIIDVYMFGQYMLSNKGKIADNLQKTFAISALFHDLGMLENGDSSTEMNWQKVHDEFAQIGLIESRELESLSHFETLPLQKQGISSAYILIEHVHDHNQIQSDERKKLVIRDLIKPAARAILFHNMSYLPDRYTRDSEKTAMMLLLCDLVLPWHPSSTLIENPKAIQAEGLLCHFHSTANTLNGDLATEYQYKNTHWIKLTATENLPTLLQVLRLIQSGGKLHLENITDNYKNSPQLLFKVPNRKQLLHSMQMLSDSFYHQMNVNIRDWIGQQKSFWSELNTSPSGEATSNHNSEKTAEERLSPSGSLNKMIQEGQIHESELSQLIWIETGTAPLGYFDVMAYAALPEVKAFLKRYRPF</sequence>
<protein>
    <submittedName>
        <fullName evidence="2">Uncharacterized protein</fullName>
    </submittedName>
</protein>
<reference evidence="2 3" key="1">
    <citation type="submission" date="2013-07" db="EMBL/GenBank/DDBJ databases">
        <title>Draft genome sequence of Pseudoalteromonas luteoviolacea 2ta16.</title>
        <authorList>
            <person name="Allen E.E."/>
            <person name="Azam F."/>
            <person name="Podell S."/>
        </authorList>
    </citation>
    <scope>NUCLEOTIDE SEQUENCE [LARGE SCALE GENOMIC DNA]</scope>
    <source>
        <strain evidence="2 3">2ta16</strain>
    </source>
</reference>
<feature type="compositionally biased region" description="Polar residues" evidence="1">
    <location>
        <begin position="775"/>
        <end position="786"/>
    </location>
</feature>
<evidence type="ECO:0000256" key="1">
    <source>
        <dbReference type="SAM" id="MobiDB-lite"/>
    </source>
</evidence>
<feature type="compositionally biased region" description="Basic and acidic residues" evidence="1">
    <location>
        <begin position="787"/>
        <end position="796"/>
    </location>
</feature>
<comment type="caution">
    <text evidence="2">The sequence shown here is derived from an EMBL/GenBank/DDBJ whole genome shotgun (WGS) entry which is preliminary data.</text>
</comment>
<accession>V4JJD5</accession>
<organism evidence="2 3">
    <name type="scientific">Pseudoalteromonas luteoviolacea (strain 2ta16)</name>
    <dbReference type="NCBI Taxonomy" id="1353533"/>
    <lineage>
        <taxon>Bacteria</taxon>
        <taxon>Pseudomonadati</taxon>
        <taxon>Pseudomonadota</taxon>
        <taxon>Gammaproteobacteria</taxon>
        <taxon>Alteromonadales</taxon>
        <taxon>Pseudoalteromonadaceae</taxon>
        <taxon>Pseudoalteromonas</taxon>
    </lineage>
</organism>
<evidence type="ECO:0000313" key="2">
    <source>
        <dbReference type="EMBL" id="ESP94982.1"/>
    </source>
</evidence>
<dbReference type="RefSeq" id="WP_023397502.1">
    <property type="nucleotide sequence ID" value="NZ_AUSV01000008.1"/>
</dbReference>
<dbReference type="PATRIC" id="fig|1353533.3.peg.538"/>
<dbReference type="GeneID" id="29921207"/>
<feature type="region of interest" description="Disordered" evidence="1">
    <location>
        <begin position="775"/>
        <end position="800"/>
    </location>
</feature>
<dbReference type="AlphaFoldDB" id="V4JJD5"/>
<evidence type="ECO:0000313" key="3">
    <source>
        <dbReference type="Proteomes" id="UP000017820"/>
    </source>
</evidence>